<evidence type="ECO:0000259" key="1">
    <source>
        <dbReference type="Pfam" id="PF09722"/>
    </source>
</evidence>
<gene>
    <name evidence="2" type="ORF">SVA_1075</name>
</gene>
<dbReference type="EMBL" id="AP014936">
    <property type="protein sequence ID" value="BAU47654.1"/>
    <property type="molecule type" value="Genomic_DNA"/>
</dbReference>
<evidence type="ECO:0000313" key="2">
    <source>
        <dbReference type="EMBL" id="BAU47654.1"/>
    </source>
</evidence>
<dbReference type="InterPro" id="IPR024467">
    <property type="entry name" value="Xre/MbcA/ParS-like_toxin-bd"/>
</dbReference>
<organism evidence="2 3">
    <name type="scientific">Sulfurifustis variabilis</name>
    <dbReference type="NCBI Taxonomy" id="1675686"/>
    <lineage>
        <taxon>Bacteria</taxon>
        <taxon>Pseudomonadati</taxon>
        <taxon>Pseudomonadota</taxon>
        <taxon>Gammaproteobacteria</taxon>
        <taxon>Acidiferrobacterales</taxon>
        <taxon>Acidiferrobacteraceae</taxon>
        <taxon>Sulfurifustis</taxon>
    </lineage>
</organism>
<accession>A0A1B4V8C4</accession>
<feature type="domain" description="Antitoxin Xre/MbcA/ParS-like toxin-binding" evidence="1">
    <location>
        <begin position="73"/>
        <end position="121"/>
    </location>
</feature>
<dbReference type="KEGG" id="sva:SVA_1075"/>
<evidence type="ECO:0000313" key="3">
    <source>
        <dbReference type="Proteomes" id="UP000218899"/>
    </source>
</evidence>
<dbReference type="AlphaFoldDB" id="A0A1B4V8C4"/>
<name>A0A1B4V8C4_9GAMM</name>
<dbReference type="RefSeq" id="WP_096459826.1">
    <property type="nucleotide sequence ID" value="NZ_AP014936.1"/>
</dbReference>
<protein>
    <recommendedName>
        <fullName evidence="1">Antitoxin Xre/MbcA/ParS-like toxin-binding domain-containing protein</fullName>
    </recommendedName>
</protein>
<dbReference type="OrthoDB" id="9789845at2"/>
<sequence>MQSLNPEDRLQLARMIVNLLDEWGVEPAGQVLLLGLPEETKPRSMARYGRDLPLPEDAEVMERVEHLVGIADALRTTFPRNARMGTLWLNQRNNRFNDRVPLDVMLEDGLAGVIAVRAHLDCAFDWDMSGSKA</sequence>
<reference evidence="2 3" key="1">
    <citation type="submission" date="2015-08" db="EMBL/GenBank/DDBJ databases">
        <title>Complete genome sequence of Sulfurifustis variabilis.</title>
        <authorList>
            <person name="Miura A."/>
            <person name="Kojima H."/>
            <person name="Fukui M."/>
        </authorList>
    </citation>
    <scope>NUCLEOTIDE SEQUENCE [LARGE SCALE GENOMIC DNA]</scope>
    <source>
        <strain evidence="3">skN76</strain>
    </source>
</reference>
<dbReference type="Proteomes" id="UP000218899">
    <property type="component" value="Chromosome"/>
</dbReference>
<dbReference type="Pfam" id="PF09722">
    <property type="entry name" value="Xre_MbcA_ParS_C"/>
    <property type="match status" value="1"/>
</dbReference>
<proteinExistence type="predicted"/>
<keyword evidence="3" id="KW-1185">Reference proteome</keyword>